<gene>
    <name evidence="2" type="ORF">PACLA_8A025950</name>
</gene>
<proteinExistence type="predicted"/>
<dbReference type="EMBL" id="CACRXK020019906">
    <property type="protein sequence ID" value="CAB4034190.1"/>
    <property type="molecule type" value="Genomic_DNA"/>
</dbReference>
<organism evidence="2 3">
    <name type="scientific">Paramuricea clavata</name>
    <name type="common">Red gorgonian</name>
    <name type="synonym">Violescent sea-whip</name>
    <dbReference type="NCBI Taxonomy" id="317549"/>
    <lineage>
        <taxon>Eukaryota</taxon>
        <taxon>Metazoa</taxon>
        <taxon>Cnidaria</taxon>
        <taxon>Anthozoa</taxon>
        <taxon>Octocorallia</taxon>
        <taxon>Malacalcyonacea</taxon>
        <taxon>Plexauridae</taxon>
        <taxon>Paramuricea</taxon>
    </lineage>
</organism>
<dbReference type="OrthoDB" id="7484295at2759"/>
<evidence type="ECO:0000313" key="3">
    <source>
        <dbReference type="Proteomes" id="UP001152795"/>
    </source>
</evidence>
<accession>A0A7D9JPY7</accession>
<protein>
    <recommendedName>
        <fullName evidence="1">FP protein C-terminal domain-containing protein</fullName>
    </recommendedName>
</protein>
<dbReference type="AlphaFoldDB" id="A0A7D9JPY7"/>
<dbReference type="Pfam" id="PF25298">
    <property type="entry name" value="Baculo_FP_2nd"/>
    <property type="match status" value="1"/>
</dbReference>
<name>A0A7D9JPY7_PARCT</name>
<evidence type="ECO:0000259" key="1">
    <source>
        <dbReference type="Pfam" id="PF25298"/>
    </source>
</evidence>
<dbReference type="Proteomes" id="UP001152795">
    <property type="component" value="Unassembled WGS sequence"/>
</dbReference>
<feature type="domain" description="FP protein C-terminal" evidence="1">
    <location>
        <begin position="216"/>
        <end position="266"/>
    </location>
</feature>
<comment type="caution">
    <text evidence="2">The sequence shown here is derived from an EMBL/GenBank/DDBJ whole genome shotgun (WGS) entry which is preliminary data.</text>
</comment>
<dbReference type="Gene3D" id="3.30.70.1820">
    <property type="entry name" value="L1 transposable element, RRM domain"/>
    <property type="match status" value="1"/>
</dbReference>
<evidence type="ECO:0000313" key="2">
    <source>
        <dbReference type="EMBL" id="CAB4034190.1"/>
    </source>
</evidence>
<dbReference type="InterPro" id="IPR057251">
    <property type="entry name" value="FP_C"/>
</dbReference>
<sequence>MPETIKSLKIENDSLKSQIVILQKDFKSFQEAMDKKLAKLPCVCNDKTVNLSDSEAEKSLNFLGNQVDDMSRFREFAEKEFKQLNKRLEGVAKKSAELSDAIDDIQKYSYQYNVKLLGVPECNERETAATSTELCVRLFNGMGVEVKAHDIDIAHRVPHRNAFATGPKPIVCKFVRRVVKDEVIRQRKEASKVKSEALGLSSDASLCNVLVMEHLTPKAQNLLAEAKRFSKQHNFKFCWVKNAKIYLRKNEESRHIFINNLSDLEGLNVS</sequence>
<reference evidence="2" key="1">
    <citation type="submission" date="2020-04" db="EMBL/GenBank/DDBJ databases">
        <authorList>
            <person name="Alioto T."/>
            <person name="Alioto T."/>
            <person name="Gomez Garrido J."/>
        </authorList>
    </citation>
    <scope>NUCLEOTIDE SEQUENCE</scope>
    <source>
        <strain evidence="2">A484AB</strain>
    </source>
</reference>
<keyword evidence="3" id="KW-1185">Reference proteome</keyword>